<evidence type="ECO:0000313" key="2">
    <source>
        <dbReference type="EMBL" id="SJN28971.1"/>
    </source>
</evidence>
<keyword evidence="3" id="KW-1185">Reference proteome</keyword>
<accession>A0A1R4JA11</accession>
<sequence>MRKYLLNTSLIGAVTGAWSVVKATRSGPRDWRLVLLWVSWGISVALAVGAVREQGRIERGEIDG</sequence>
<keyword evidence="1" id="KW-0812">Transmembrane</keyword>
<keyword evidence="1" id="KW-1133">Transmembrane helix</keyword>
<dbReference type="AlphaFoldDB" id="A0A1R4JA11"/>
<dbReference type="EMBL" id="FUKR01000036">
    <property type="protein sequence ID" value="SJN28971.1"/>
    <property type="molecule type" value="Genomic_DNA"/>
</dbReference>
<dbReference type="OrthoDB" id="5120536at2"/>
<gene>
    <name evidence="2" type="ORF">FM119_06315</name>
</gene>
<feature type="transmembrane region" description="Helical" evidence="1">
    <location>
        <begin position="33"/>
        <end position="51"/>
    </location>
</feature>
<evidence type="ECO:0000313" key="3">
    <source>
        <dbReference type="Proteomes" id="UP000196778"/>
    </source>
</evidence>
<keyword evidence="1" id="KW-0472">Membrane</keyword>
<name>A0A1R4JA11_9MICO</name>
<dbReference type="RefSeq" id="WP_087136837.1">
    <property type="nucleotide sequence ID" value="NZ_FUKR01000036.1"/>
</dbReference>
<organism evidence="2 3">
    <name type="scientific">Mycetocola reblochoni REB411</name>
    <dbReference type="NCBI Taxonomy" id="1255698"/>
    <lineage>
        <taxon>Bacteria</taxon>
        <taxon>Bacillati</taxon>
        <taxon>Actinomycetota</taxon>
        <taxon>Actinomycetes</taxon>
        <taxon>Micrococcales</taxon>
        <taxon>Microbacteriaceae</taxon>
        <taxon>Mycetocola</taxon>
    </lineage>
</organism>
<protein>
    <submittedName>
        <fullName evidence="2">Uncharacterized protein</fullName>
    </submittedName>
</protein>
<reference evidence="3" key="1">
    <citation type="submission" date="2017-02" db="EMBL/GenBank/DDBJ databases">
        <authorList>
            <person name="Dridi B."/>
        </authorList>
    </citation>
    <scope>NUCLEOTIDE SEQUENCE [LARGE SCALE GENOMIC DNA]</scope>
    <source>
        <strain evidence="3">EB411</strain>
    </source>
</reference>
<proteinExistence type="predicted"/>
<dbReference type="Proteomes" id="UP000196778">
    <property type="component" value="Unassembled WGS sequence"/>
</dbReference>
<evidence type="ECO:0000256" key="1">
    <source>
        <dbReference type="SAM" id="Phobius"/>
    </source>
</evidence>